<protein>
    <submittedName>
        <fullName evidence="2">Uncharacterized protein</fullName>
    </submittedName>
</protein>
<dbReference type="Proteomes" id="UP000037035">
    <property type="component" value="Unassembled WGS sequence"/>
</dbReference>
<evidence type="ECO:0000313" key="2">
    <source>
        <dbReference type="EMBL" id="KNZ59535.1"/>
    </source>
</evidence>
<dbReference type="AlphaFoldDB" id="A0A0L6VHE9"/>
<name>A0A0L6VHE9_9BASI</name>
<evidence type="ECO:0000256" key="1">
    <source>
        <dbReference type="SAM" id="MobiDB-lite"/>
    </source>
</evidence>
<feature type="region of interest" description="Disordered" evidence="1">
    <location>
        <begin position="1"/>
        <end position="31"/>
    </location>
</feature>
<sequence length="379" mass="42314">MSKRKLKVPGRREWSSKGHGGPKAGELRHRPECPHPWRTQLRVEGTGRGRGEKDFLCNEGGWRVEWGESVRDAFRGMRCCGSGQKVDAEVTIFWVRDPCPRLVIDLNPNLACTYSYTWCPIKIRYLKFENDRPATAVDTEHPGRFINAASASCEARMIAFSFSTHQRNIELWLTPETCARNPPAFSDRTPHVTRASSTGQRTGRVFPVRVETKLQSARLGLISFTLAHPAAESRVCDLSAAKQTLHCSDLASQLFSVIVLLHSALFALVHHISCENSQIRRRLIRLLTKRFDQAVPSLVNFGVTRYRSAVFSDRLLADSLSSICQFSVSATAPVGHVNLIHRSGCSSNLNFSSRCHRVGLRTPTSHGLGRSQRLKTVAA</sequence>
<comment type="caution">
    <text evidence="2">The sequence shown here is derived from an EMBL/GenBank/DDBJ whole genome shotgun (WGS) entry which is preliminary data.</text>
</comment>
<gene>
    <name evidence="2" type="ORF">VP01_1709g2</name>
</gene>
<evidence type="ECO:0000313" key="3">
    <source>
        <dbReference type="Proteomes" id="UP000037035"/>
    </source>
</evidence>
<organism evidence="2 3">
    <name type="scientific">Puccinia sorghi</name>
    <dbReference type="NCBI Taxonomy" id="27349"/>
    <lineage>
        <taxon>Eukaryota</taxon>
        <taxon>Fungi</taxon>
        <taxon>Dikarya</taxon>
        <taxon>Basidiomycota</taxon>
        <taxon>Pucciniomycotina</taxon>
        <taxon>Pucciniomycetes</taxon>
        <taxon>Pucciniales</taxon>
        <taxon>Pucciniaceae</taxon>
        <taxon>Puccinia</taxon>
    </lineage>
</organism>
<dbReference type="EMBL" id="LAVV01006514">
    <property type="protein sequence ID" value="KNZ59535.1"/>
    <property type="molecule type" value="Genomic_DNA"/>
</dbReference>
<keyword evidence="3" id="KW-1185">Reference proteome</keyword>
<accession>A0A0L6VHE9</accession>
<dbReference type="VEuPathDB" id="FungiDB:VP01_1709g2"/>
<reference evidence="2 3" key="1">
    <citation type="submission" date="2015-08" db="EMBL/GenBank/DDBJ databases">
        <title>Next Generation Sequencing and Analysis of the Genome of Puccinia sorghi L Schw, the Causal Agent of Maize Common Rust.</title>
        <authorList>
            <person name="Rochi L."/>
            <person name="Burguener G."/>
            <person name="Darino M."/>
            <person name="Turjanski A."/>
            <person name="Kreff E."/>
            <person name="Dieguez M.J."/>
            <person name="Sacco F."/>
        </authorList>
    </citation>
    <scope>NUCLEOTIDE SEQUENCE [LARGE SCALE GENOMIC DNA]</scope>
    <source>
        <strain evidence="2 3">RO10H11247</strain>
    </source>
</reference>
<proteinExistence type="predicted"/>